<dbReference type="RefSeq" id="WP_251262596.1">
    <property type="nucleotide sequence ID" value="NZ_JAMQGP010000009.1"/>
</dbReference>
<evidence type="ECO:0008006" key="4">
    <source>
        <dbReference type="Google" id="ProtNLM"/>
    </source>
</evidence>
<gene>
    <name evidence="2" type="ORF">NAF29_15770</name>
</gene>
<evidence type="ECO:0000256" key="1">
    <source>
        <dbReference type="SAM" id="Phobius"/>
    </source>
</evidence>
<keyword evidence="1" id="KW-1133">Transmembrane helix</keyword>
<keyword evidence="1" id="KW-0472">Membrane</keyword>
<evidence type="ECO:0000313" key="2">
    <source>
        <dbReference type="EMBL" id="MCM2681112.1"/>
    </source>
</evidence>
<reference evidence="2 3" key="1">
    <citation type="journal article" date="2013" name="Antonie Van Leeuwenhoek">
        <title>Echinimonas agarilytica gen. nov., sp. nov., a new gammaproteobacterium isolated from the sea urchin Strongylocentrotus intermedius.</title>
        <authorList>
            <person name="Nedashkovskaya O.I."/>
            <person name="Stenkova A.M."/>
            <person name="Zhukova N.V."/>
            <person name="Van Trappen S."/>
            <person name="Lee J.S."/>
            <person name="Kim S.B."/>
        </authorList>
    </citation>
    <scope>NUCLEOTIDE SEQUENCE [LARGE SCALE GENOMIC DNA]</scope>
    <source>
        <strain evidence="2 3">KMM 6351</strain>
    </source>
</reference>
<sequence>MDWKTFIAQIIGSIAWPIVVIIIVWLLKDKLGELLPRLKKLKHKETEFEFAEKITELVSERKEDEQPSLVAKTREAEEQFDFLMKLAEISPRSAVMESFRALESASEKAVVKAYPELDTKNFRNPMEIQKLLKGKVLPPELYHRTRELRMLRNKAAHMEDFNLHGMPIEAYIDISLSIANQLEQYEP</sequence>
<feature type="transmembrane region" description="Helical" evidence="1">
    <location>
        <begin position="6"/>
        <end position="27"/>
    </location>
</feature>
<dbReference type="AlphaFoldDB" id="A0AA42B8P3"/>
<dbReference type="EMBL" id="JAMQGP010000009">
    <property type="protein sequence ID" value="MCM2681112.1"/>
    <property type="molecule type" value="Genomic_DNA"/>
</dbReference>
<keyword evidence="1" id="KW-0812">Transmembrane</keyword>
<accession>A0AA42B8P3</accession>
<keyword evidence="3" id="KW-1185">Reference proteome</keyword>
<protein>
    <recommendedName>
        <fullName evidence="4">DUF4145 domain-containing protein</fullName>
    </recommendedName>
</protein>
<proteinExistence type="predicted"/>
<name>A0AA42B8P3_9GAMM</name>
<evidence type="ECO:0000313" key="3">
    <source>
        <dbReference type="Proteomes" id="UP001165393"/>
    </source>
</evidence>
<organism evidence="2 3">
    <name type="scientific">Echinimonas agarilytica</name>
    <dbReference type="NCBI Taxonomy" id="1215918"/>
    <lineage>
        <taxon>Bacteria</taxon>
        <taxon>Pseudomonadati</taxon>
        <taxon>Pseudomonadota</taxon>
        <taxon>Gammaproteobacteria</taxon>
        <taxon>Alteromonadales</taxon>
        <taxon>Echinimonadaceae</taxon>
        <taxon>Echinimonas</taxon>
    </lineage>
</organism>
<dbReference type="Proteomes" id="UP001165393">
    <property type="component" value="Unassembled WGS sequence"/>
</dbReference>
<comment type="caution">
    <text evidence="2">The sequence shown here is derived from an EMBL/GenBank/DDBJ whole genome shotgun (WGS) entry which is preliminary data.</text>
</comment>